<keyword evidence="9" id="KW-0812">Transmembrane</keyword>
<dbReference type="InterPro" id="IPR001128">
    <property type="entry name" value="Cyt_P450"/>
</dbReference>
<dbReference type="CDD" id="cd11041">
    <property type="entry name" value="CYP503A1-like"/>
    <property type="match status" value="1"/>
</dbReference>
<accession>A0A6A6WAK3</accession>
<dbReference type="SUPFAM" id="SSF48264">
    <property type="entry name" value="Cytochrome P450"/>
    <property type="match status" value="1"/>
</dbReference>
<dbReference type="GO" id="GO:0004497">
    <property type="term" value="F:monooxygenase activity"/>
    <property type="evidence" value="ECO:0007669"/>
    <property type="project" value="UniProtKB-KW"/>
</dbReference>
<evidence type="ECO:0000256" key="8">
    <source>
        <dbReference type="RuleBase" id="RU000461"/>
    </source>
</evidence>
<evidence type="ECO:0000313" key="10">
    <source>
        <dbReference type="EMBL" id="KAF2758980.1"/>
    </source>
</evidence>
<dbReference type="OrthoDB" id="1844152at2759"/>
<evidence type="ECO:0000256" key="1">
    <source>
        <dbReference type="ARBA" id="ARBA00001971"/>
    </source>
</evidence>
<evidence type="ECO:0000256" key="5">
    <source>
        <dbReference type="ARBA" id="ARBA00023004"/>
    </source>
</evidence>
<gene>
    <name evidence="10" type="ORF">EJ05DRAFT_537352</name>
</gene>
<evidence type="ECO:0000256" key="2">
    <source>
        <dbReference type="ARBA" id="ARBA00010617"/>
    </source>
</evidence>
<dbReference type="InterPro" id="IPR002403">
    <property type="entry name" value="Cyt_P450_E_grp-IV"/>
</dbReference>
<dbReference type="PANTHER" id="PTHR46206">
    <property type="entry name" value="CYTOCHROME P450"/>
    <property type="match status" value="1"/>
</dbReference>
<dbReference type="PROSITE" id="PS00086">
    <property type="entry name" value="CYTOCHROME_P450"/>
    <property type="match status" value="1"/>
</dbReference>
<dbReference type="RefSeq" id="XP_033601431.1">
    <property type="nucleotide sequence ID" value="XM_033749380.1"/>
</dbReference>
<dbReference type="Gene3D" id="1.10.630.10">
    <property type="entry name" value="Cytochrome P450"/>
    <property type="match status" value="1"/>
</dbReference>
<dbReference type="GO" id="GO:0016705">
    <property type="term" value="F:oxidoreductase activity, acting on paired donors, with incorporation or reduction of molecular oxygen"/>
    <property type="evidence" value="ECO:0007669"/>
    <property type="project" value="InterPro"/>
</dbReference>
<evidence type="ECO:0000256" key="6">
    <source>
        <dbReference type="ARBA" id="ARBA00023033"/>
    </source>
</evidence>
<dbReference type="AlphaFoldDB" id="A0A6A6WAK3"/>
<dbReference type="GeneID" id="54490434"/>
<feature type="transmembrane region" description="Helical" evidence="9">
    <location>
        <begin position="15"/>
        <end position="32"/>
    </location>
</feature>
<dbReference type="InterPro" id="IPR017972">
    <property type="entry name" value="Cyt_P450_CS"/>
</dbReference>
<sequence length="529" mass="59388">MLTQLKPLVQSHPELLVAAVALGLLSAAFYLYQKYHTKDFKAPNIADEFSGPQPAQIHELIQEGYKKYGSESTYYKIPQVHADTVILPINKLDELKSLPDSKLSAMEDQDERFLPHYSLGSVSAVGGNVEVGRASVKRDLTRNLQKLEPDVNEEIEIAFSKLMPTCEDWTEVEIMSKIFKIVALAVGRVFVGNPLNRDPEYIRTTMSFTKDTFTAMGAIRAYHPLLRPFAQYFLKEIQNVNTALETMKRLVKPVLEKNMACYEDKSTTPSLSVFNLRNAPDAKYRANLDIHAHTLLVLSLAALHTTSTVTTNAIYDLAERPWYAEPLRAEAAAAKEEAGDLVEVPEIGDEELKPTKASVARMKKLDSFLKEGQRIHPILIIHFRRKAMQDIVLKDGTLIPAGTHVAIATDPTPWEDVDSFDGFRWSKLREQPGQDTKHHFVATGPDSLSFGHGSHACPGRHYAVEQVKLIIMHLIENYELKFRDEDQVKPKRIKSAGGYMPNPQIKVLLKKRQVAPLVDRKDSVIASIG</sequence>
<dbReference type="PRINTS" id="PR00465">
    <property type="entry name" value="EP450IV"/>
</dbReference>
<dbReference type="EMBL" id="ML996570">
    <property type="protein sequence ID" value="KAF2758980.1"/>
    <property type="molecule type" value="Genomic_DNA"/>
</dbReference>
<comment type="cofactor">
    <cofactor evidence="1 7">
        <name>heme</name>
        <dbReference type="ChEBI" id="CHEBI:30413"/>
    </cofactor>
</comment>
<evidence type="ECO:0000256" key="9">
    <source>
        <dbReference type="SAM" id="Phobius"/>
    </source>
</evidence>
<protein>
    <submittedName>
        <fullName evidence="10">Cytochrome P450</fullName>
    </submittedName>
</protein>
<proteinExistence type="inferred from homology"/>
<dbReference type="InterPro" id="IPR036396">
    <property type="entry name" value="Cyt_P450_sf"/>
</dbReference>
<evidence type="ECO:0000256" key="7">
    <source>
        <dbReference type="PIRSR" id="PIRSR602403-1"/>
    </source>
</evidence>
<keyword evidence="9" id="KW-0472">Membrane</keyword>
<dbReference type="GO" id="GO:0005506">
    <property type="term" value="F:iron ion binding"/>
    <property type="evidence" value="ECO:0007669"/>
    <property type="project" value="InterPro"/>
</dbReference>
<evidence type="ECO:0000256" key="4">
    <source>
        <dbReference type="ARBA" id="ARBA00023002"/>
    </source>
</evidence>
<keyword evidence="5 7" id="KW-0408">Iron</keyword>
<keyword evidence="6 8" id="KW-0503">Monooxygenase</keyword>
<comment type="similarity">
    <text evidence="2 8">Belongs to the cytochrome P450 family.</text>
</comment>
<dbReference type="GO" id="GO:0020037">
    <property type="term" value="F:heme binding"/>
    <property type="evidence" value="ECO:0007669"/>
    <property type="project" value="InterPro"/>
</dbReference>
<organism evidence="10 11">
    <name type="scientific">Pseudovirgaria hyperparasitica</name>
    <dbReference type="NCBI Taxonomy" id="470096"/>
    <lineage>
        <taxon>Eukaryota</taxon>
        <taxon>Fungi</taxon>
        <taxon>Dikarya</taxon>
        <taxon>Ascomycota</taxon>
        <taxon>Pezizomycotina</taxon>
        <taxon>Dothideomycetes</taxon>
        <taxon>Dothideomycetes incertae sedis</taxon>
        <taxon>Acrospermales</taxon>
        <taxon>Acrospermaceae</taxon>
        <taxon>Pseudovirgaria</taxon>
    </lineage>
</organism>
<feature type="binding site" description="axial binding residue" evidence="7">
    <location>
        <position position="457"/>
    </location>
    <ligand>
        <name>heme</name>
        <dbReference type="ChEBI" id="CHEBI:30413"/>
    </ligand>
    <ligandPart>
        <name>Fe</name>
        <dbReference type="ChEBI" id="CHEBI:18248"/>
    </ligandPart>
</feature>
<evidence type="ECO:0000256" key="3">
    <source>
        <dbReference type="ARBA" id="ARBA00022723"/>
    </source>
</evidence>
<dbReference type="PANTHER" id="PTHR46206:SF6">
    <property type="entry name" value="CYTOCHROME P450 MONOOXYGENASE AN1598-RELATED"/>
    <property type="match status" value="1"/>
</dbReference>
<keyword evidence="11" id="KW-1185">Reference proteome</keyword>
<evidence type="ECO:0000313" key="11">
    <source>
        <dbReference type="Proteomes" id="UP000799437"/>
    </source>
</evidence>
<name>A0A6A6WAK3_9PEZI</name>
<keyword evidence="9" id="KW-1133">Transmembrane helix</keyword>
<dbReference type="Pfam" id="PF00067">
    <property type="entry name" value="p450"/>
    <property type="match status" value="1"/>
</dbReference>
<keyword evidence="3 7" id="KW-0479">Metal-binding</keyword>
<keyword evidence="7 8" id="KW-0349">Heme</keyword>
<dbReference type="Proteomes" id="UP000799437">
    <property type="component" value="Unassembled WGS sequence"/>
</dbReference>
<keyword evidence="4 8" id="KW-0560">Oxidoreductase</keyword>
<reference evidence="10" key="1">
    <citation type="journal article" date="2020" name="Stud. Mycol.">
        <title>101 Dothideomycetes genomes: a test case for predicting lifestyles and emergence of pathogens.</title>
        <authorList>
            <person name="Haridas S."/>
            <person name="Albert R."/>
            <person name="Binder M."/>
            <person name="Bloem J."/>
            <person name="Labutti K."/>
            <person name="Salamov A."/>
            <person name="Andreopoulos B."/>
            <person name="Baker S."/>
            <person name="Barry K."/>
            <person name="Bills G."/>
            <person name="Bluhm B."/>
            <person name="Cannon C."/>
            <person name="Castanera R."/>
            <person name="Culley D."/>
            <person name="Daum C."/>
            <person name="Ezra D."/>
            <person name="Gonzalez J."/>
            <person name="Henrissat B."/>
            <person name="Kuo A."/>
            <person name="Liang C."/>
            <person name="Lipzen A."/>
            <person name="Lutzoni F."/>
            <person name="Magnuson J."/>
            <person name="Mondo S."/>
            <person name="Nolan M."/>
            <person name="Ohm R."/>
            <person name="Pangilinan J."/>
            <person name="Park H.-J."/>
            <person name="Ramirez L."/>
            <person name="Alfaro M."/>
            <person name="Sun H."/>
            <person name="Tritt A."/>
            <person name="Yoshinaga Y."/>
            <person name="Zwiers L.-H."/>
            <person name="Turgeon B."/>
            <person name="Goodwin S."/>
            <person name="Spatafora J."/>
            <person name="Crous P."/>
            <person name="Grigoriev I."/>
        </authorList>
    </citation>
    <scope>NUCLEOTIDE SEQUENCE</scope>
    <source>
        <strain evidence="10">CBS 121739</strain>
    </source>
</reference>